<feature type="compositionally biased region" description="Polar residues" evidence="2">
    <location>
        <begin position="796"/>
        <end position="810"/>
    </location>
</feature>
<evidence type="ECO:0000313" key="3">
    <source>
        <dbReference type="EMBL" id="KAG5650392.1"/>
    </source>
</evidence>
<feature type="compositionally biased region" description="Polar residues" evidence="2">
    <location>
        <begin position="873"/>
        <end position="891"/>
    </location>
</feature>
<feature type="compositionally biased region" description="Pro residues" evidence="2">
    <location>
        <begin position="701"/>
        <end position="711"/>
    </location>
</feature>
<gene>
    <name evidence="3" type="ORF">H0H81_012393</name>
</gene>
<feature type="compositionally biased region" description="Low complexity" evidence="2">
    <location>
        <begin position="1189"/>
        <end position="1206"/>
    </location>
</feature>
<dbReference type="Proteomes" id="UP000717328">
    <property type="component" value="Unassembled WGS sequence"/>
</dbReference>
<feature type="compositionally biased region" description="Pro residues" evidence="2">
    <location>
        <begin position="106"/>
        <end position="116"/>
    </location>
</feature>
<feature type="compositionally biased region" description="Low complexity" evidence="2">
    <location>
        <begin position="120"/>
        <end position="131"/>
    </location>
</feature>
<feature type="compositionally biased region" description="Low complexity" evidence="2">
    <location>
        <begin position="153"/>
        <end position="169"/>
    </location>
</feature>
<feature type="compositionally biased region" description="Low complexity" evidence="2">
    <location>
        <begin position="1089"/>
        <end position="1104"/>
    </location>
</feature>
<proteinExistence type="predicted"/>
<feature type="compositionally biased region" description="Polar residues" evidence="2">
    <location>
        <begin position="649"/>
        <end position="661"/>
    </location>
</feature>
<feature type="coiled-coil region" evidence="1">
    <location>
        <begin position="293"/>
        <end position="348"/>
    </location>
</feature>
<feature type="region of interest" description="Disordered" evidence="2">
    <location>
        <begin position="553"/>
        <end position="765"/>
    </location>
</feature>
<reference evidence="3" key="2">
    <citation type="submission" date="2021-10" db="EMBL/GenBank/DDBJ databases">
        <title>Phylogenomics reveals ancestral predisposition of the termite-cultivated fungus Termitomyces towards a domesticated lifestyle.</title>
        <authorList>
            <person name="Auxier B."/>
            <person name="Grum-Grzhimaylo A."/>
            <person name="Cardenas M.E."/>
            <person name="Lodge J.D."/>
            <person name="Laessoe T."/>
            <person name="Pedersen O."/>
            <person name="Smith M.E."/>
            <person name="Kuyper T.W."/>
            <person name="Franco-Molano E.A."/>
            <person name="Baroni T.J."/>
            <person name="Aanen D.K."/>
        </authorList>
    </citation>
    <scope>NUCLEOTIDE SEQUENCE</scope>
    <source>
        <strain evidence="3">D49</strain>
    </source>
</reference>
<dbReference type="EMBL" id="JABCKI010000463">
    <property type="protein sequence ID" value="KAG5650392.1"/>
    <property type="molecule type" value="Genomic_DNA"/>
</dbReference>
<evidence type="ECO:0000256" key="1">
    <source>
        <dbReference type="SAM" id="Coils"/>
    </source>
</evidence>
<feature type="compositionally biased region" description="Acidic residues" evidence="2">
    <location>
        <begin position="1299"/>
        <end position="1314"/>
    </location>
</feature>
<feature type="compositionally biased region" description="Polar residues" evidence="2">
    <location>
        <begin position="993"/>
        <end position="1037"/>
    </location>
</feature>
<evidence type="ECO:0000313" key="4">
    <source>
        <dbReference type="Proteomes" id="UP000717328"/>
    </source>
</evidence>
<feature type="coiled-coil region" evidence="1">
    <location>
        <begin position="230"/>
        <end position="264"/>
    </location>
</feature>
<feature type="compositionally biased region" description="Low complexity" evidence="2">
    <location>
        <begin position="957"/>
        <end position="969"/>
    </location>
</feature>
<feature type="compositionally biased region" description="Polar residues" evidence="2">
    <location>
        <begin position="1270"/>
        <end position="1289"/>
    </location>
</feature>
<feature type="compositionally biased region" description="Basic and acidic residues" evidence="2">
    <location>
        <begin position="33"/>
        <end position="49"/>
    </location>
</feature>
<feature type="compositionally biased region" description="Polar residues" evidence="2">
    <location>
        <begin position="1118"/>
        <end position="1139"/>
    </location>
</feature>
<feature type="compositionally biased region" description="Polar residues" evidence="2">
    <location>
        <begin position="1070"/>
        <end position="1085"/>
    </location>
</feature>
<feature type="region of interest" description="Disordered" evidence="2">
    <location>
        <begin position="788"/>
        <end position="1346"/>
    </location>
</feature>
<feature type="compositionally biased region" description="Polar residues" evidence="2">
    <location>
        <begin position="52"/>
        <end position="67"/>
    </location>
</feature>
<sequence>MGGVKAVPAANGKIDAHHNGYDPYYQERAGAQEQREDSAFQHTSTDTRHHTTASATRDTQPASNTGASTQRTSTHSHSHPRNSKEGYFYTTIHDTQDSPASSPDSPSRPHPHPNIPPLDTRSCSSGTSSSAPPTPTRTMRDKPHPDIPYVHMRAGTPSTSSSRSSGRAAISRKEKGKYKETDKYKERDKDKDKARLRIHRDHDRDRIVVRLSDAPTDALVQRLRTHKTEAKESRRLLRSALGQLEDLKRRAADAEVERRILEVGQRTAARRAEVELALGLGVTQRVLDAQQETTRTKTEAQMLKIQLDQAQRELQRHQIIIQTAEAQRANAEASASQARAIARELTNERLVGLAREEGRKLGYLEGVQQGRMLGYGENVQLLRSAPPPEPRRITDRTPVGSGQAFIEDYDEQEQAEAEEAQRRSRHGWYSREATPRRYADMPVQAEVQTQMQTQMQTPQVPSSLPATVPSTPLDPAVRQELDAVKERVEEMARRENEQREALRQWEVKELEREREGEIERLRLREEAFAREREEIRRSEEAKRREVEVLLEREREREKELERERNEERRRREERERELEQQREKIRELERTRERELERVREREKELEREMQRERAREEERERAREREREQERERERERQREREQEREMTSNASSTSHQSTAPRNRLPYLRMPPPPPQFRDQHQQPPSLPITPTSLTARETPPLPIPPPRTQPPVILVRAPDQHTAPPLDPPRQVPPPSYPRVQRRQPSSPDTSHSEASTMTGMSNLDILSFSNNREWERSHLSDIPEVPSVRSHSRASLSAETPSPSWLSNPPADLSGGRSSVSGGRRVSGAEVDQWRHSTSNEVPDSAATSGIASPARDLLSPSYQPRGRPNQRSFPTNQRNSSGSTVNITIEPPSRPHSSLESRDPENLGLLSPNSATVPRPLAPEPPQPYSPVIPTSHHTGDSNLPPMFEPYGTTQTDSTSTDNQSARGDNRRAQGRRTGSNIYAPPRNASETSSGDSHANGPPQGTRTGTNIYANFTSPSPQSAPLPTRSRQASGSGSGPGTRTGSSIYANVPQTPKVQPQPPGLFSSSAVATPTSRTGQQIYGPPASSPSVSGSQPLPSQRETPINHTRPLSRPQTQIYGPPATGSSNSASQTPRPIYAPTPPVTGNRPIDPPRIYAGAGTSSMSANNGGRPQQQQSQIYGPPASASTGSLIASSTSSSTSRFYPPAQPTMVPAPTPASEARRNNIYGPPASPSLPVLPLSTAGGRPTARSAPVVPPVVPFIPPMTSSLRSSGTPGSNRQSLGSTPRARFADIREEDEDEDEDDGEDHDEQTLLNTRANGISPAASQVPLPIPPPQLKRRP</sequence>
<feature type="compositionally biased region" description="Low complexity" evidence="2">
    <location>
        <begin position="817"/>
        <end position="831"/>
    </location>
</feature>
<comment type="caution">
    <text evidence="3">The sequence shown here is derived from an EMBL/GenBank/DDBJ whole genome shotgun (WGS) entry which is preliminary data.</text>
</comment>
<feature type="compositionally biased region" description="Polar residues" evidence="2">
    <location>
        <begin position="839"/>
        <end position="854"/>
    </location>
</feature>
<feature type="compositionally biased region" description="Pro residues" evidence="2">
    <location>
        <begin position="1335"/>
        <end position="1346"/>
    </location>
</feature>
<keyword evidence="4" id="KW-1185">Reference proteome</keyword>
<feature type="compositionally biased region" description="Polar residues" evidence="2">
    <location>
        <begin position="751"/>
        <end position="764"/>
    </location>
</feature>
<evidence type="ECO:0000256" key="2">
    <source>
        <dbReference type="SAM" id="MobiDB-lite"/>
    </source>
</evidence>
<accession>A0A9P7GNV8</accession>
<feature type="compositionally biased region" description="Basic and acidic residues" evidence="2">
    <location>
        <begin position="171"/>
        <end position="192"/>
    </location>
</feature>
<feature type="compositionally biased region" description="Basic and acidic residues" evidence="2">
    <location>
        <begin position="553"/>
        <end position="648"/>
    </location>
</feature>
<organism evidence="3 4">
    <name type="scientific">Sphagnurus paluster</name>
    <dbReference type="NCBI Taxonomy" id="117069"/>
    <lineage>
        <taxon>Eukaryota</taxon>
        <taxon>Fungi</taxon>
        <taxon>Dikarya</taxon>
        <taxon>Basidiomycota</taxon>
        <taxon>Agaricomycotina</taxon>
        <taxon>Agaricomycetes</taxon>
        <taxon>Agaricomycetidae</taxon>
        <taxon>Agaricales</taxon>
        <taxon>Tricholomatineae</taxon>
        <taxon>Lyophyllaceae</taxon>
        <taxon>Sphagnurus</taxon>
    </lineage>
</organism>
<feature type="compositionally biased region" description="Pro residues" evidence="2">
    <location>
        <begin position="727"/>
        <end position="739"/>
    </location>
</feature>
<feature type="compositionally biased region" description="Pro residues" evidence="2">
    <location>
        <begin position="1211"/>
        <end position="1221"/>
    </location>
</feature>
<feature type="compositionally biased region" description="Low complexity" evidence="2">
    <location>
        <begin position="1047"/>
        <end position="1062"/>
    </location>
</feature>
<feature type="region of interest" description="Disordered" evidence="2">
    <location>
        <begin position="1"/>
        <end position="192"/>
    </location>
</feature>
<protein>
    <submittedName>
        <fullName evidence="3">Uncharacterized protein</fullName>
    </submittedName>
</protein>
<dbReference type="OrthoDB" id="3069722at2759"/>
<feature type="compositionally biased region" description="Polar residues" evidence="2">
    <location>
        <begin position="1165"/>
        <end position="1184"/>
    </location>
</feature>
<name>A0A9P7GNV8_9AGAR</name>
<feature type="compositionally biased region" description="Pro residues" evidence="2">
    <location>
        <begin position="1259"/>
        <end position="1268"/>
    </location>
</feature>
<reference evidence="3" key="1">
    <citation type="submission" date="2021-02" db="EMBL/GenBank/DDBJ databases">
        <authorList>
            <person name="Nieuwenhuis M."/>
            <person name="Van De Peppel L.J.J."/>
        </authorList>
    </citation>
    <scope>NUCLEOTIDE SEQUENCE</scope>
    <source>
        <strain evidence="3">D49</strain>
    </source>
</reference>
<feature type="compositionally biased region" description="Pro residues" evidence="2">
    <location>
        <begin position="924"/>
        <end position="935"/>
    </location>
</feature>
<keyword evidence="1" id="KW-0175">Coiled coil</keyword>